<keyword evidence="3" id="KW-1185">Reference proteome</keyword>
<dbReference type="RefSeq" id="XP_037193994.1">
    <property type="nucleotide sequence ID" value="XM_037333907.1"/>
</dbReference>
<dbReference type="Proteomes" id="UP000531561">
    <property type="component" value="Unassembled WGS sequence"/>
</dbReference>
<gene>
    <name evidence="2" type="ORF">Bfra_003501</name>
</gene>
<dbReference type="OrthoDB" id="5403997at2759"/>
<comment type="caution">
    <text evidence="2">The sequence shown here is derived from an EMBL/GenBank/DDBJ whole genome shotgun (WGS) entry which is preliminary data.</text>
</comment>
<dbReference type="GeneID" id="59257599"/>
<sequence length="103" mass="11910">MAPKAQRVVVERSGRRPAQPKGYFASTYTALTAPENASVVRICKELLRLVKEMRMVWEWNVDLWNRREKQKSDDDERGDPFNDDNNVQWIRSQMNTAVSGGNV</sequence>
<feature type="region of interest" description="Disordered" evidence="1">
    <location>
        <begin position="1"/>
        <end position="21"/>
    </location>
</feature>
<name>A0A8H6AWF3_9HELO</name>
<protein>
    <submittedName>
        <fullName evidence="2">Uncharacterized protein</fullName>
    </submittedName>
</protein>
<dbReference type="EMBL" id="JABFCT010000006">
    <property type="protein sequence ID" value="KAF5875048.1"/>
    <property type="molecule type" value="Genomic_DNA"/>
</dbReference>
<evidence type="ECO:0000313" key="3">
    <source>
        <dbReference type="Proteomes" id="UP000531561"/>
    </source>
</evidence>
<dbReference type="AlphaFoldDB" id="A0A8H6AWF3"/>
<feature type="compositionally biased region" description="Basic and acidic residues" evidence="1">
    <location>
        <begin position="68"/>
        <end position="80"/>
    </location>
</feature>
<evidence type="ECO:0000256" key="1">
    <source>
        <dbReference type="SAM" id="MobiDB-lite"/>
    </source>
</evidence>
<organism evidence="2 3">
    <name type="scientific">Botrytis fragariae</name>
    <dbReference type="NCBI Taxonomy" id="1964551"/>
    <lineage>
        <taxon>Eukaryota</taxon>
        <taxon>Fungi</taxon>
        <taxon>Dikarya</taxon>
        <taxon>Ascomycota</taxon>
        <taxon>Pezizomycotina</taxon>
        <taxon>Leotiomycetes</taxon>
        <taxon>Helotiales</taxon>
        <taxon>Sclerotiniaceae</taxon>
        <taxon>Botrytis</taxon>
    </lineage>
</organism>
<evidence type="ECO:0000313" key="2">
    <source>
        <dbReference type="EMBL" id="KAF5875048.1"/>
    </source>
</evidence>
<feature type="compositionally biased region" description="Polar residues" evidence="1">
    <location>
        <begin position="83"/>
        <end position="103"/>
    </location>
</feature>
<feature type="region of interest" description="Disordered" evidence="1">
    <location>
        <begin position="68"/>
        <end position="103"/>
    </location>
</feature>
<proteinExistence type="predicted"/>
<accession>A0A8H6AWF3</accession>
<reference evidence="2 3" key="1">
    <citation type="journal article" date="2020" name="Phytopathology">
        <title>A high-quality genome resource of Botrytis fragariae, a new and rapidly spreading fungal pathogen causing strawberry gray mold in the U.S.A.</title>
        <authorList>
            <person name="Wu Y."/>
            <person name="Saski C.A."/>
            <person name="Schnabel G."/>
            <person name="Xiao S."/>
            <person name="Hu M."/>
        </authorList>
    </citation>
    <scope>NUCLEOTIDE SEQUENCE [LARGE SCALE GENOMIC DNA]</scope>
    <source>
        <strain evidence="2 3">BVB16</strain>
    </source>
</reference>